<reference evidence="2 3" key="1">
    <citation type="submission" date="2022-10" db="EMBL/GenBank/DDBJ databases">
        <title>Paenibacillus description and whole genome data of maize root bacterial community.</title>
        <authorList>
            <person name="Marton D."/>
            <person name="Farkas M."/>
            <person name="Cserhati M."/>
        </authorList>
    </citation>
    <scope>NUCLEOTIDE SEQUENCE [LARGE SCALE GENOMIC DNA]</scope>
    <source>
        <strain evidence="2 3">P96</strain>
    </source>
</reference>
<keyword evidence="1" id="KW-0175">Coiled coil</keyword>
<evidence type="ECO:0000313" key="2">
    <source>
        <dbReference type="EMBL" id="MDP4096510.1"/>
    </source>
</evidence>
<dbReference type="SUPFAM" id="SSF56112">
    <property type="entry name" value="Protein kinase-like (PK-like)"/>
    <property type="match status" value="1"/>
</dbReference>
<feature type="coiled-coil region" evidence="1">
    <location>
        <begin position="394"/>
        <end position="515"/>
    </location>
</feature>
<evidence type="ECO:0008006" key="4">
    <source>
        <dbReference type="Google" id="ProtNLM"/>
    </source>
</evidence>
<dbReference type="EMBL" id="JAPCKK010000012">
    <property type="protein sequence ID" value="MDP4096510.1"/>
    <property type="molecule type" value="Genomic_DNA"/>
</dbReference>
<dbReference type="Proteomes" id="UP001241848">
    <property type="component" value="Unassembled WGS sequence"/>
</dbReference>
<name>A0ABT9FP71_9BACL</name>
<dbReference type="RefSeq" id="WP_305754137.1">
    <property type="nucleotide sequence ID" value="NZ_JAPCKK010000012.1"/>
</dbReference>
<proteinExistence type="predicted"/>
<protein>
    <recommendedName>
        <fullName evidence="4">Protein kinase domain-containing protein</fullName>
    </recommendedName>
</protein>
<keyword evidence="3" id="KW-1185">Reference proteome</keyword>
<evidence type="ECO:0000313" key="3">
    <source>
        <dbReference type="Proteomes" id="UP001241848"/>
    </source>
</evidence>
<sequence length="535" mass="62932">METTFVKYSRERSTEYQIKTMIFNEDNKTYVSKQALNDSAKDHVNKVNNNYKLLHPVYKQNILAKPLHYEEGSVLFEYLEGISLEQVLLMAAIEKELPKIYTVLDMYTEFLDNVATEHYCDFYNSPGFISFFGNRERLVGLKSFKISNIDLNLDNIIMDENGEFKVIDYEWVLDFSVPLNFIKFRAINNFYYSHFVSIKNLISIEDIFTYIGISKEELSDYIDMSNKFADMVGTDKNMFLLEKYLKRIVPFEFDEPPTFIAQLFTSANQEFIEEESLLYNVSQTNQIINYDLTSKGQIKNIRFDPLQGNGTVCIKDLKLIDLQGNSISVNEYYSNADWNGNGFYIFFDNDPQIYYEVEEKKYASIQISIAYFDNLPEEISYQFLEQTQWFQKEIEKKKNHLNKLEADREQIINENSNLVNLNNNLANLNNNLVNLNNNLINEHNNLTKSISDIEMEYKKLQENFRIKEEDIRTLNQKFSAVSQENLSLTESLLISEKQRAELNDLVTNREQIINEMISSKWWRLGLFLKKIVGKR</sequence>
<dbReference type="InterPro" id="IPR011009">
    <property type="entry name" value="Kinase-like_dom_sf"/>
</dbReference>
<accession>A0ABT9FP71</accession>
<organism evidence="2 3">
    <name type="scientific">Paenibacillus zeirhizosphaerae</name>
    <dbReference type="NCBI Taxonomy" id="2987519"/>
    <lineage>
        <taxon>Bacteria</taxon>
        <taxon>Bacillati</taxon>
        <taxon>Bacillota</taxon>
        <taxon>Bacilli</taxon>
        <taxon>Bacillales</taxon>
        <taxon>Paenibacillaceae</taxon>
        <taxon>Paenibacillus</taxon>
    </lineage>
</organism>
<comment type="caution">
    <text evidence="2">The sequence shown here is derived from an EMBL/GenBank/DDBJ whole genome shotgun (WGS) entry which is preliminary data.</text>
</comment>
<evidence type="ECO:0000256" key="1">
    <source>
        <dbReference type="SAM" id="Coils"/>
    </source>
</evidence>
<gene>
    <name evidence="2" type="ORF">OIN60_06985</name>
</gene>